<accession>E6V3Y0</accession>
<keyword evidence="1" id="KW-0378">Hydrolase</keyword>
<dbReference type="GO" id="GO:0004386">
    <property type="term" value="F:helicase activity"/>
    <property type="evidence" value="ECO:0007669"/>
    <property type="project" value="UniProtKB-KW"/>
</dbReference>
<dbReference type="SMART" id="SM00487">
    <property type="entry name" value="DEXDc"/>
    <property type="match status" value="1"/>
</dbReference>
<feature type="compositionally biased region" description="Acidic residues" evidence="2">
    <location>
        <begin position="578"/>
        <end position="588"/>
    </location>
</feature>
<dbReference type="EMBL" id="CP002417">
    <property type="protein sequence ID" value="ADU38099.1"/>
    <property type="molecule type" value="Genomic_DNA"/>
</dbReference>
<evidence type="ECO:0000256" key="2">
    <source>
        <dbReference type="SAM" id="MobiDB-lite"/>
    </source>
</evidence>
<evidence type="ECO:0000259" key="3">
    <source>
        <dbReference type="PROSITE" id="PS51192"/>
    </source>
</evidence>
<sequence length="1418" mass="158529">MPENLIPKELTAGQIRSFINFDGGEHVDVEGTQQSRAQSEGVAALWHLLRSKGFAYLADEVGMGKTRQAMAVIALQLLEDPNAQVVIVCPGQTLQRQWLGEWDAFLRSCYKLVDNRLRSAVTGLPVSRVAMHERLSDFAHTLQLNERRIHLLRYSSFSRPLSFGVLPRNGEIDLNAVFATYAAALIPLSAEPSTKDRQALQHALTPGTVLLAAREELIHALSDRYATQVGHLLCARGISLAVFDEAQYLRHIGNLQNRHIRQVFRPHARRWLFLSATPLHSGPGDLRSLDAYLGDPPSVENQAPHCARCAPQGRSPQIAARMKPGATAYQDVVDIMREFTVRRVRTYQDGDGNTYLKSQYRRYQRLKISGTKDPFTALTMALVQKRLVQALDGHNNRFSQGECSSFESLATSVRSHRQRAAKAKAKAMIKAGTGAEELDQGEFERGTDRLPRDAQPSIDRATIDALTTSFNEAASLLDRRSDPTTARRYSLPHAKLIDVARRVFENSLRDASCHKSLIFVRRLDTVDELLDLLRTEFQQEVDRRLSIWHDWLAAPGSALVLRQPHWVDGRFWNSAADSSEDAENDSQPDEPSGNESGDTPGKANELEYFRALRYLKGEVRGKLHSFQARLRDRRLTRNPLGAFLQAREEQLNAADAEAWDAADEAWDELVEVCLGETHASLTGPGQLLHWLVHRPESGSPAFWKLATLQRCLLQSMRQTDLLVDLYVLNRHVSSLGVDGRAWTLPQKLLWMLGAGAGLGQGAFPEQLTDYASNWRAKFRDWMLHFDTIIDKCLRGGSSAGWEQIHERANSAFDRMQPVFGRSGRLDDQNAVPQFKFPVHPNVLVCTDVLKEGVDLHLFCDDVIHYGVAWTSGDLEQRIGRVDRFGSLISRRLAISRQEHWTTQGRPRLTVEFPFLDGTLDAPQVNRVILAKVRSDMRMDLGRRSDEIDKLGELNLDDLDDSDGTSASAAAPVVSFYPEGVPKDDALQLPAPPDLIADMLACDASTTLSHHRDDLHMPRLGVVRIRGKVDAALSDNPLLRRVKMTGRKSVFDRQEEWLTCDARESTSLSLGRALREAGPVSTTALEGSCLFRFDTVWNTLVHCATVDLPLAPAPAILQPVLLEVLGDFLLLRAPLFPACEVHDDAWLGNNAQRCEWAHLTSDASIVWLVSFVARSNEPAVIADVVDHLASRLGQLAGSIGPGLSRSLNVTRCTYRSRTALPPCTEIAAFWRNERGIPMIDAKWQGAGDFLSGMEAWFRAAFSEVLVTLKDVTYSHEGPMSIAKGGVLHLATQGPERFSLQAFVQPGNVVSDPDGVIEGPWIVWELVASTSTLGAKPTLPHTPWHYMPHFPSSEGWHGEQKENRRVYVSQDERYRYLAVYHRPTAWDVHRSALLAAWTEALPRMQGTNFQRQALRQSFFE</sequence>
<dbReference type="PANTHER" id="PTHR45766:SF6">
    <property type="entry name" value="SWI_SNF-RELATED MATRIX-ASSOCIATED ACTIN-DEPENDENT REGULATOR OF CHROMATIN SUBFAMILY A-LIKE PROTEIN 1"/>
    <property type="match status" value="1"/>
</dbReference>
<dbReference type="GO" id="GO:0005524">
    <property type="term" value="F:ATP binding"/>
    <property type="evidence" value="ECO:0007669"/>
    <property type="project" value="InterPro"/>
</dbReference>
<dbReference type="CDD" id="cd18785">
    <property type="entry name" value="SF2_C"/>
    <property type="match status" value="1"/>
</dbReference>
<dbReference type="PROSITE" id="PS51192">
    <property type="entry name" value="HELICASE_ATP_BIND_1"/>
    <property type="match status" value="1"/>
</dbReference>
<dbReference type="GO" id="GO:0016787">
    <property type="term" value="F:hydrolase activity"/>
    <property type="evidence" value="ECO:0007669"/>
    <property type="project" value="UniProtKB-KW"/>
</dbReference>
<feature type="region of interest" description="Disordered" evidence="2">
    <location>
        <begin position="577"/>
        <end position="602"/>
    </location>
</feature>
<keyword evidence="4" id="KW-0547">Nucleotide-binding</keyword>
<proteinExistence type="predicted"/>
<name>E6V3Y0_VARPE</name>
<evidence type="ECO:0000256" key="1">
    <source>
        <dbReference type="ARBA" id="ARBA00022801"/>
    </source>
</evidence>
<dbReference type="InterPro" id="IPR001650">
    <property type="entry name" value="Helicase_C-like"/>
</dbReference>
<reference evidence="4 5" key="2">
    <citation type="journal article" date="2013" name="Genome Announc.">
        <title>Genome of the Root-Associated Plant Growth-Promoting Bacterium Variovorax paradoxus Strain EPS.</title>
        <authorList>
            <person name="Han J.I."/>
            <person name="Spain J.C."/>
            <person name="Leadbetter J.R."/>
            <person name="Ovchinnikova G."/>
            <person name="Goodwin L.A."/>
            <person name="Han C.S."/>
            <person name="Woyke T."/>
            <person name="Davenport K.W."/>
            <person name="Orwin P.M."/>
        </authorList>
    </citation>
    <scope>NUCLEOTIDE SEQUENCE [LARGE SCALE GENOMIC DNA]</scope>
    <source>
        <strain evidence="4 5">EPS</strain>
    </source>
</reference>
<protein>
    <submittedName>
        <fullName evidence="4">Helicase domain protein</fullName>
    </submittedName>
</protein>
<dbReference type="STRING" id="595537.Varpa_3926"/>
<dbReference type="HOGENOM" id="CLU_253243_0_0_4"/>
<dbReference type="SMART" id="SM00490">
    <property type="entry name" value="HELICc"/>
    <property type="match status" value="1"/>
</dbReference>
<dbReference type="Gene3D" id="3.40.50.300">
    <property type="entry name" value="P-loop containing nucleotide triphosphate hydrolases"/>
    <property type="match status" value="2"/>
</dbReference>
<keyword evidence="4" id="KW-0067">ATP-binding</keyword>
<dbReference type="InterPro" id="IPR000330">
    <property type="entry name" value="SNF2_N"/>
</dbReference>
<gene>
    <name evidence="4" type="ordered locus">Varpa_3926</name>
</gene>
<reference evidence="5" key="1">
    <citation type="submission" date="2010-12" db="EMBL/GenBank/DDBJ databases">
        <title>Complete sequence of Variovorax paradoxus EPS.</title>
        <authorList>
            <consortium name="US DOE Joint Genome Institute"/>
            <person name="Lucas S."/>
            <person name="Copeland A."/>
            <person name="Lapidus A."/>
            <person name="Cheng J.-F."/>
            <person name="Goodwin L."/>
            <person name="Pitluck S."/>
            <person name="Teshima H."/>
            <person name="Detter J.C."/>
            <person name="Han C."/>
            <person name="Tapia R."/>
            <person name="Land M."/>
            <person name="Hauser L."/>
            <person name="Kyrpides N."/>
            <person name="Ivanova N."/>
            <person name="Ovchinnikova G."/>
            <person name="Orwin P."/>
            <person name="Han J.-I.G."/>
            <person name="Woyke T."/>
        </authorList>
    </citation>
    <scope>NUCLEOTIDE SEQUENCE [LARGE SCALE GENOMIC DNA]</scope>
    <source>
        <strain evidence="5">EPS</strain>
    </source>
</reference>
<dbReference type="Pfam" id="PF00271">
    <property type="entry name" value="Helicase_C"/>
    <property type="match status" value="1"/>
</dbReference>
<evidence type="ECO:0000313" key="5">
    <source>
        <dbReference type="Proteomes" id="UP000008917"/>
    </source>
</evidence>
<organism evidence="4 5">
    <name type="scientific">Variovorax paradoxus (strain EPS)</name>
    <dbReference type="NCBI Taxonomy" id="595537"/>
    <lineage>
        <taxon>Bacteria</taxon>
        <taxon>Pseudomonadati</taxon>
        <taxon>Pseudomonadota</taxon>
        <taxon>Betaproteobacteria</taxon>
        <taxon>Burkholderiales</taxon>
        <taxon>Comamonadaceae</taxon>
        <taxon>Variovorax</taxon>
    </lineage>
</organism>
<keyword evidence="4" id="KW-0347">Helicase</keyword>
<dbReference type="RefSeq" id="WP_013542319.1">
    <property type="nucleotide sequence ID" value="NC_014931.1"/>
</dbReference>
<evidence type="ECO:0000313" key="4">
    <source>
        <dbReference type="EMBL" id="ADU38099.1"/>
    </source>
</evidence>
<dbReference type="KEGG" id="vpe:Varpa_3926"/>
<feature type="domain" description="Helicase ATP-binding" evidence="3">
    <location>
        <begin position="46"/>
        <end position="296"/>
    </location>
</feature>
<dbReference type="InterPro" id="IPR027417">
    <property type="entry name" value="P-loop_NTPase"/>
</dbReference>
<dbReference type="Pfam" id="PF00176">
    <property type="entry name" value="SNF2-rel_dom"/>
    <property type="match status" value="1"/>
</dbReference>
<dbReference type="Proteomes" id="UP000008917">
    <property type="component" value="Chromosome"/>
</dbReference>
<dbReference type="InterPro" id="IPR014001">
    <property type="entry name" value="Helicase_ATP-bd"/>
</dbReference>
<dbReference type="eggNOG" id="COG0553">
    <property type="taxonomic scope" value="Bacteria"/>
</dbReference>
<dbReference type="SUPFAM" id="SSF52540">
    <property type="entry name" value="P-loop containing nucleoside triphosphate hydrolases"/>
    <property type="match status" value="2"/>
</dbReference>
<dbReference type="OrthoDB" id="9814088at2"/>
<dbReference type="PANTHER" id="PTHR45766">
    <property type="entry name" value="DNA ANNEALING HELICASE AND ENDONUCLEASE ZRANB3 FAMILY MEMBER"/>
    <property type="match status" value="1"/>
</dbReference>